<gene>
    <name evidence="5" type="ordered locus">RSal33209_0827</name>
</gene>
<name>A9WQC1_RENSM</name>
<reference evidence="6" key="1">
    <citation type="journal article" date="2008" name="J. Bacteriol.">
        <title>Genome sequence of the fish pathogen Renibacterium salmoninarum suggests reductive evolution away from an environmental Arthrobacter ancestor.</title>
        <authorList>
            <person name="Wiens G.D."/>
            <person name="Rockey D.D."/>
            <person name="Wu Z."/>
            <person name="Chang J."/>
            <person name="Levy R."/>
            <person name="Crane S."/>
            <person name="Chen D.S."/>
            <person name="Capri G.R."/>
            <person name="Burnett J.R."/>
            <person name="Sudheesh P.S."/>
            <person name="Schipma M.J."/>
            <person name="Burd H."/>
            <person name="Bhattacharyya A."/>
            <person name="Rhodes L.D."/>
            <person name="Kaul R."/>
            <person name="Strom M.S."/>
        </authorList>
    </citation>
    <scope>NUCLEOTIDE SEQUENCE [LARGE SCALE GENOMIC DNA]</scope>
    <source>
        <strain evidence="6">ATCC 33209 / DSM 20767 / JCM 11484 / NBRC 15589 / NCIMB 2235</strain>
    </source>
</reference>
<dbReference type="Pfam" id="PF07729">
    <property type="entry name" value="FCD"/>
    <property type="match status" value="1"/>
</dbReference>
<evidence type="ECO:0000313" key="6">
    <source>
        <dbReference type="Proteomes" id="UP000002007"/>
    </source>
</evidence>
<keyword evidence="1" id="KW-0805">Transcription regulation</keyword>
<protein>
    <submittedName>
        <fullName evidence="5">Transcriptional regulator, GntR family</fullName>
    </submittedName>
</protein>
<evidence type="ECO:0000256" key="1">
    <source>
        <dbReference type="ARBA" id="ARBA00023015"/>
    </source>
</evidence>
<dbReference type="PROSITE" id="PS50949">
    <property type="entry name" value="HTH_GNTR"/>
    <property type="match status" value="1"/>
</dbReference>
<keyword evidence="6" id="KW-1185">Reference proteome</keyword>
<dbReference type="Gene3D" id="1.20.120.530">
    <property type="entry name" value="GntR ligand-binding domain-like"/>
    <property type="match status" value="1"/>
</dbReference>
<dbReference type="Proteomes" id="UP000002007">
    <property type="component" value="Chromosome"/>
</dbReference>
<feature type="domain" description="HTH gntR-type" evidence="4">
    <location>
        <begin position="24"/>
        <end position="91"/>
    </location>
</feature>
<dbReference type="SUPFAM" id="SSF48008">
    <property type="entry name" value="GntR ligand-binding domain-like"/>
    <property type="match status" value="1"/>
</dbReference>
<dbReference type="PRINTS" id="PR00035">
    <property type="entry name" value="HTHGNTR"/>
</dbReference>
<dbReference type="STRING" id="288705.RSal33209_0827"/>
<dbReference type="PANTHER" id="PTHR43537">
    <property type="entry name" value="TRANSCRIPTIONAL REGULATOR, GNTR FAMILY"/>
    <property type="match status" value="1"/>
</dbReference>
<keyword evidence="2" id="KW-0238">DNA-binding</keyword>
<dbReference type="InterPro" id="IPR000524">
    <property type="entry name" value="Tscrpt_reg_HTH_GntR"/>
</dbReference>
<sequence>MYTQDSQSCQYLPILRIYVYTVAMRASEKAYQTLHSDIVQWRLTPGTVLAEVELSERLGVSRTPIREALSRLTAEGLTTAKGGRGVVVTDVSLATVRELYELRETLETKAASLAAERTDDDSFKVLRQRFDAARSGLAQSGFTDDYYQLSADLDTALDTHCGNPFLVNALKNLRPLLARARRMAQEHPERLQATAAEHAAICAAISLRNPGLAAAATTVHLNNSLQHILQSKPNNSRGTSQ</sequence>
<dbReference type="InterPro" id="IPR036390">
    <property type="entry name" value="WH_DNA-bd_sf"/>
</dbReference>
<dbReference type="CDD" id="cd07377">
    <property type="entry name" value="WHTH_GntR"/>
    <property type="match status" value="1"/>
</dbReference>
<dbReference type="AlphaFoldDB" id="A9WQC1"/>
<evidence type="ECO:0000313" key="5">
    <source>
        <dbReference type="EMBL" id="ABY22571.1"/>
    </source>
</evidence>
<dbReference type="GO" id="GO:0003700">
    <property type="term" value="F:DNA-binding transcription factor activity"/>
    <property type="evidence" value="ECO:0007669"/>
    <property type="project" value="InterPro"/>
</dbReference>
<proteinExistence type="predicted"/>
<evidence type="ECO:0000256" key="2">
    <source>
        <dbReference type="ARBA" id="ARBA00023125"/>
    </source>
</evidence>
<organism evidence="5 6">
    <name type="scientific">Renibacterium salmoninarum (strain ATCC 33209 / DSM 20767 / JCM 11484 / NBRC 15589 / NCIMB 2235)</name>
    <dbReference type="NCBI Taxonomy" id="288705"/>
    <lineage>
        <taxon>Bacteria</taxon>
        <taxon>Bacillati</taxon>
        <taxon>Actinomycetota</taxon>
        <taxon>Actinomycetes</taxon>
        <taxon>Micrococcales</taxon>
        <taxon>Micrococcaceae</taxon>
        <taxon>Renibacterium</taxon>
    </lineage>
</organism>
<dbReference type="Pfam" id="PF00392">
    <property type="entry name" value="GntR"/>
    <property type="match status" value="1"/>
</dbReference>
<evidence type="ECO:0000259" key="4">
    <source>
        <dbReference type="PROSITE" id="PS50949"/>
    </source>
</evidence>
<dbReference type="KEGG" id="rsa:RSal33209_0827"/>
<dbReference type="EMBL" id="CP000910">
    <property type="protein sequence ID" value="ABY22571.1"/>
    <property type="molecule type" value="Genomic_DNA"/>
</dbReference>
<dbReference type="SUPFAM" id="SSF46785">
    <property type="entry name" value="Winged helix' DNA-binding domain"/>
    <property type="match status" value="1"/>
</dbReference>
<keyword evidence="3" id="KW-0804">Transcription</keyword>
<dbReference type="InterPro" id="IPR011711">
    <property type="entry name" value="GntR_C"/>
</dbReference>
<dbReference type="SMART" id="SM00895">
    <property type="entry name" value="FCD"/>
    <property type="match status" value="1"/>
</dbReference>
<dbReference type="GO" id="GO:0003677">
    <property type="term" value="F:DNA binding"/>
    <property type="evidence" value="ECO:0007669"/>
    <property type="project" value="UniProtKB-KW"/>
</dbReference>
<dbReference type="InterPro" id="IPR036388">
    <property type="entry name" value="WH-like_DNA-bd_sf"/>
</dbReference>
<dbReference type="HOGENOM" id="CLU_017584_5_2_11"/>
<dbReference type="eggNOG" id="COG1802">
    <property type="taxonomic scope" value="Bacteria"/>
</dbReference>
<evidence type="ECO:0000256" key="3">
    <source>
        <dbReference type="ARBA" id="ARBA00023163"/>
    </source>
</evidence>
<dbReference type="PANTHER" id="PTHR43537:SF5">
    <property type="entry name" value="UXU OPERON TRANSCRIPTIONAL REGULATOR"/>
    <property type="match status" value="1"/>
</dbReference>
<accession>A9WQC1</accession>
<dbReference type="Gene3D" id="1.10.10.10">
    <property type="entry name" value="Winged helix-like DNA-binding domain superfamily/Winged helix DNA-binding domain"/>
    <property type="match status" value="1"/>
</dbReference>
<dbReference type="SMART" id="SM00345">
    <property type="entry name" value="HTH_GNTR"/>
    <property type="match status" value="1"/>
</dbReference>
<dbReference type="InterPro" id="IPR008920">
    <property type="entry name" value="TF_FadR/GntR_C"/>
</dbReference>